<feature type="coiled-coil region" evidence="2">
    <location>
        <begin position="405"/>
        <end position="442"/>
    </location>
</feature>
<keyword evidence="1" id="KW-0677">Repeat</keyword>
<gene>
    <name evidence="4" type="ORF">TEA_022709</name>
</gene>
<feature type="domain" description="DC1" evidence="3">
    <location>
        <begin position="90"/>
        <end position="135"/>
    </location>
</feature>
<evidence type="ECO:0000313" key="4">
    <source>
        <dbReference type="EMBL" id="THG22884.1"/>
    </source>
</evidence>
<reference evidence="4 5" key="1">
    <citation type="journal article" date="2018" name="Proc. Natl. Acad. Sci. U.S.A.">
        <title>Draft genome sequence of Camellia sinensis var. sinensis provides insights into the evolution of the tea genome and tea quality.</title>
        <authorList>
            <person name="Wei C."/>
            <person name="Yang H."/>
            <person name="Wang S."/>
            <person name="Zhao J."/>
            <person name="Liu C."/>
            <person name="Gao L."/>
            <person name="Xia E."/>
            <person name="Lu Y."/>
            <person name="Tai Y."/>
            <person name="She G."/>
            <person name="Sun J."/>
            <person name="Cao H."/>
            <person name="Tong W."/>
            <person name="Gao Q."/>
            <person name="Li Y."/>
            <person name="Deng W."/>
            <person name="Jiang X."/>
            <person name="Wang W."/>
            <person name="Chen Q."/>
            <person name="Zhang S."/>
            <person name="Li H."/>
            <person name="Wu J."/>
            <person name="Wang P."/>
            <person name="Li P."/>
            <person name="Shi C."/>
            <person name="Zheng F."/>
            <person name="Jian J."/>
            <person name="Huang B."/>
            <person name="Shan D."/>
            <person name="Shi M."/>
            <person name="Fang C."/>
            <person name="Yue Y."/>
            <person name="Li F."/>
            <person name="Li D."/>
            <person name="Wei S."/>
            <person name="Han B."/>
            <person name="Jiang C."/>
            <person name="Yin Y."/>
            <person name="Xia T."/>
            <person name="Zhang Z."/>
            <person name="Bennetzen J.L."/>
            <person name="Zhao S."/>
            <person name="Wan X."/>
        </authorList>
    </citation>
    <scope>NUCLEOTIDE SEQUENCE [LARGE SCALE GENOMIC DNA]</scope>
    <source>
        <strain evidence="5">cv. Shuchazao</strain>
        <tissue evidence="4">Leaf</tissue>
    </source>
</reference>
<keyword evidence="2" id="KW-0175">Coiled coil</keyword>
<evidence type="ECO:0000259" key="3">
    <source>
        <dbReference type="Pfam" id="PF03107"/>
    </source>
</evidence>
<evidence type="ECO:0000313" key="5">
    <source>
        <dbReference type="Proteomes" id="UP000306102"/>
    </source>
</evidence>
<proteinExistence type="predicted"/>
<dbReference type="EMBL" id="SDRB02000629">
    <property type="protein sequence ID" value="THG22884.1"/>
    <property type="molecule type" value="Genomic_DNA"/>
</dbReference>
<evidence type="ECO:0000256" key="2">
    <source>
        <dbReference type="SAM" id="Coils"/>
    </source>
</evidence>
<dbReference type="Pfam" id="PF03107">
    <property type="entry name" value="C1_2"/>
    <property type="match status" value="2"/>
</dbReference>
<dbReference type="SUPFAM" id="SSF57889">
    <property type="entry name" value="Cysteine-rich domain"/>
    <property type="match status" value="2"/>
</dbReference>
<dbReference type="InterPro" id="IPR004146">
    <property type="entry name" value="DC1"/>
</dbReference>
<organism evidence="4 5">
    <name type="scientific">Camellia sinensis var. sinensis</name>
    <name type="common">China tea</name>
    <dbReference type="NCBI Taxonomy" id="542762"/>
    <lineage>
        <taxon>Eukaryota</taxon>
        <taxon>Viridiplantae</taxon>
        <taxon>Streptophyta</taxon>
        <taxon>Embryophyta</taxon>
        <taxon>Tracheophyta</taxon>
        <taxon>Spermatophyta</taxon>
        <taxon>Magnoliopsida</taxon>
        <taxon>eudicotyledons</taxon>
        <taxon>Gunneridae</taxon>
        <taxon>Pentapetalae</taxon>
        <taxon>asterids</taxon>
        <taxon>Ericales</taxon>
        <taxon>Theaceae</taxon>
        <taxon>Camellia</taxon>
    </lineage>
</organism>
<feature type="domain" description="DC1" evidence="3">
    <location>
        <begin position="221"/>
        <end position="277"/>
    </location>
</feature>
<protein>
    <recommendedName>
        <fullName evidence="3">DC1 domain-containing protein</fullName>
    </recommendedName>
</protein>
<dbReference type="InterPro" id="IPR046349">
    <property type="entry name" value="C1-like_sf"/>
</dbReference>
<evidence type="ECO:0000256" key="1">
    <source>
        <dbReference type="ARBA" id="ARBA00022737"/>
    </source>
</evidence>
<dbReference type="AlphaFoldDB" id="A0A4S4F1H8"/>
<name>A0A4S4F1H8_CAMSN</name>
<accession>A0A4S4F1H8</accession>
<dbReference type="PANTHER" id="PTHR46288">
    <property type="entry name" value="PHORBOL-ESTER/DAG-TYPE DOMAIN-CONTAINING PROTEIN"/>
    <property type="match status" value="1"/>
</dbReference>
<keyword evidence="5" id="KW-1185">Reference proteome</keyword>
<dbReference type="Proteomes" id="UP000306102">
    <property type="component" value="Unassembled WGS sequence"/>
</dbReference>
<dbReference type="PANTHER" id="PTHR46288:SF27">
    <property type="entry name" value="CYSTEINE_HISTIDINE-RICH C1 DOMAIN FAMILY PROTEIN"/>
    <property type="match status" value="1"/>
</dbReference>
<sequence length="449" mass="51179">MSIPALKFHFNWITIPFTLSTCFSFLKKSVEPTFAMLVAAIVMEPSPTSVDRAFLDVNCALLTKNNNNKRQYHHQKKKIQFQFQQPQLPNHPHPLILCYKDKNLTYKCTCCSLTIDGDWLYVCLQCKGLLHHSCAELPSKIETHFTPLILFCSNLDQAFMTESSSAASVARGGTISPTIVISASLFTCSKNSRFPLFRCVWCNVNHQGHCISALPPTLKYKSHVHTLTFTNHPRKDRPEDGDDGEFFCDACEKRRDLALPTYYCTDRCQYIAHPHCVVSEEPLAVTLKEFLDSYTENENKEMHGLFESYGRDVQEGAILPKIFLSLYEDVDEDRNKIHFKIKFAIARLAKLVRAHFGLQADLDVLVDLNLAGLVVPFAKQLVVKDSKELAIIEKNGETNSTQKKVDKLQQTITKLDETIKELEKKKHALDNKKQKNALVKKKQALEKKR</sequence>
<comment type="caution">
    <text evidence="4">The sequence shown here is derived from an EMBL/GenBank/DDBJ whole genome shotgun (WGS) entry which is preliminary data.</text>
</comment>